<sequence>MSAPAVSIEQLRGAVDAFRLVHDGRFPTLNDDYALPGLAWGTIDTRLRDGHRGLPGSTSLSKWLDEAYPAERFVGSITSANMHAWVDAHRSTSGGAFPLIGSGTIPGANRTWQSVHEALRDKDFPFTKCRSLSGWLDDQFPLDRRRKASLLTADLIVGAVDAYRAEHCGEFPYRESGKVAGLNLTWTQIDNALRQGGKSLAKWLAKRYPDFVEVSEQRLLAWAEEFACQNARALPTMKSGEIAGTGWSWLQVDRAFRSGAWPGRPLRRSLPGSTPPTPPSAT</sequence>
<keyword evidence="3" id="KW-1185">Reference proteome</keyword>
<evidence type="ECO:0000313" key="3">
    <source>
        <dbReference type="Proteomes" id="UP001596031"/>
    </source>
</evidence>
<dbReference type="RefSeq" id="WP_379723831.1">
    <property type="nucleotide sequence ID" value="NZ_JBHSMS010000055.1"/>
</dbReference>
<dbReference type="Proteomes" id="UP001596031">
    <property type="component" value="Unassembled WGS sequence"/>
</dbReference>
<proteinExistence type="predicted"/>
<comment type="caution">
    <text evidence="2">The sequence shown here is derived from an EMBL/GenBank/DDBJ whole genome shotgun (WGS) entry which is preliminary data.</text>
</comment>
<organism evidence="2 3">
    <name type="scientific">Massilia jejuensis</name>
    <dbReference type="NCBI Taxonomy" id="648894"/>
    <lineage>
        <taxon>Bacteria</taxon>
        <taxon>Pseudomonadati</taxon>
        <taxon>Pseudomonadota</taxon>
        <taxon>Betaproteobacteria</taxon>
        <taxon>Burkholderiales</taxon>
        <taxon>Oxalobacteraceae</taxon>
        <taxon>Telluria group</taxon>
        <taxon>Massilia</taxon>
    </lineage>
</organism>
<reference evidence="3" key="1">
    <citation type="journal article" date="2019" name="Int. J. Syst. Evol. Microbiol.">
        <title>The Global Catalogue of Microorganisms (GCM) 10K type strain sequencing project: providing services to taxonomists for standard genome sequencing and annotation.</title>
        <authorList>
            <consortium name="The Broad Institute Genomics Platform"/>
            <consortium name="The Broad Institute Genome Sequencing Center for Infectious Disease"/>
            <person name="Wu L."/>
            <person name="Ma J."/>
        </authorList>
    </citation>
    <scope>NUCLEOTIDE SEQUENCE [LARGE SCALE GENOMIC DNA]</scope>
    <source>
        <strain evidence="3">CCUG 38813</strain>
    </source>
</reference>
<name>A0ABW0PK80_9BURK</name>
<evidence type="ECO:0000313" key="2">
    <source>
        <dbReference type="EMBL" id="MFC5512823.1"/>
    </source>
</evidence>
<dbReference type="EMBL" id="JBHSMS010000055">
    <property type="protein sequence ID" value="MFC5512823.1"/>
    <property type="molecule type" value="Genomic_DNA"/>
</dbReference>
<gene>
    <name evidence="2" type="ORF">ACFPOU_17100</name>
</gene>
<accession>A0ABW0PK80</accession>
<evidence type="ECO:0000256" key="1">
    <source>
        <dbReference type="SAM" id="MobiDB-lite"/>
    </source>
</evidence>
<feature type="compositionally biased region" description="Pro residues" evidence="1">
    <location>
        <begin position="273"/>
        <end position="282"/>
    </location>
</feature>
<feature type="region of interest" description="Disordered" evidence="1">
    <location>
        <begin position="263"/>
        <end position="282"/>
    </location>
</feature>
<protein>
    <submittedName>
        <fullName evidence="2">Uncharacterized protein</fullName>
    </submittedName>
</protein>